<reference evidence="4 5" key="1">
    <citation type="submission" date="2016-12" db="EMBL/GenBank/DDBJ databases">
        <title>Diversity of luminous bacteria.</title>
        <authorList>
            <person name="Yoshizawa S."/>
            <person name="Kogure K."/>
        </authorList>
    </citation>
    <scope>NUCLEOTIDE SEQUENCE [LARGE SCALE GENOMIC DNA]</scope>
    <source>
        <strain evidence="4 5">LC1-200</strain>
    </source>
</reference>
<dbReference type="GO" id="GO:0016740">
    <property type="term" value="F:transferase activity"/>
    <property type="evidence" value="ECO:0007669"/>
    <property type="project" value="UniProtKB-KW"/>
</dbReference>
<evidence type="ECO:0000313" key="4">
    <source>
        <dbReference type="EMBL" id="PQJ67061.1"/>
    </source>
</evidence>
<dbReference type="PANTHER" id="PTHR43855">
    <property type="entry name" value="THIOSULFATE SULFURTRANSFERASE"/>
    <property type="match status" value="1"/>
</dbReference>
<comment type="caution">
    <text evidence="4">The sequence shown here is derived from an EMBL/GenBank/DDBJ whole genome shotgun (WGS) entry which is preliminary data.</text>
</comment>
<gene>
    <name evidence="4" type="ORF">BTO08_06425</name>
</gene>
<accession>A0A2S7VYC2</accession>
<evidence type="ECO:0000313" key="5">
    <source>
        <dbReference type="Proteomes" id="UP000238730"/>
    </source>
</evidence>
<dbReference type="OrthoDB" id="9781034at2"/>
<protein>
    <submittedName>
        <fullName evidence="4">Sulfurtransferase</fullName>
    </submittedName>
</protein>
<evidence type="ECO:0000256" key="1">
    <source>
        <dbReference type="ARBA" id="ARBA00022737"/>
    </source>
</evidence>
<feature type="domain" description="Rhodanese" evidence="3">
    <location>
        <begin position="45"/>
        <end position="152"/>
    </location>
</feature>
<organism evidence="4 5">
    <name type="scientific">Photobacterium angustum</name>
    <dbReference type="NCBI Taxonomy" id="661"/>
    <lineage>
        <taxon>Bacteria</taxon>
        <taxon>Pseudomonadati</taxon>
        <taxon>Pseudomonadota</taxon>
        <taxon>Gammaproteobacteria</taxon>
        <taxon>Vibrionales</taxon>
        <taxon>Vibrionaceae</taxon>
        <taxon>Photobacterium</taxon>
    </lineage>
</organism>
<dbReference type="SUPFAM" id="SSF52821">
    <property type="entry name" value="Rhodanese/Cell cycle control phosphatase"/>
    <property type="match status" value="2"/>
</dbReference>
<proteinExistence type="predicted"/>
<keyword evidence="2" id="KW-0732">Signal</keyword>
<dbReference type="CDD" id="cd01448">
    <property type="entry name" value="TST_Repeat_1"/>
    <property type="match status" value="1"/>
</dbReference>
<dbReference type="EMBL" id="MSCJ01000001">
    <property type="protein sequence ID" value="PQJ67061.1"/>
    <property type="molecule type" value="Genomic_DNA"/>
</dbReference>
<dbReference type="InterPro" id="IPR001763">
    <property type="entry name" value="Rhodanese-like_dom"/>
</dbReference>
<evidence type="ECO:0000256" key="2">
    <source>
        <dbReference type="SAM" id="SignalP"/>
    </source>
</evidence>
<feature type="domain" description="Rhodanese" evidence="3">
    <location>
        <begin position="181"/>
        <end position="293"/>
    </location>
</feature>
<dbReference type="Pfam" id="PF00581">
    <property type="entry name" value="Rhodanese"/>
    <property type="match status" value="2"/>
</dbReference>
<feature type="chain" id="PRO_5015536202" evidence="2">
    <location>
        <begin position="29"/>
        <end position="293"/>
    </location>
</feature>
<feature type="signal peptide" evidence="2">
    <location>
        <begin position="1"/>
        <end position="28"/>
    </location>
</feature>
<dbReference type="InterPro" id="IPR051126">
    <property type="entry name" value="Thiosulfate_sulfurtransferase"/>
</dbReference>
<dbReference type="AlphaFoldDB" id="A0A2S7VYC2"/>
<dbReference type="Gene3D" id="3.40.250.10">
    <property type="entry name" value="Rhodanese-like domain"/>
    <property type="match status" value="2"/>
</dbReference>
<dbReference type="PANTHER" id="PTHR43855:SF1">
    <property type="entry name" value="THIOSULFATE SULFURTRANSFERASE"/>
    <property type="match status" value="1"/>
</dbReference>
<dbReference type="PROSITE" id="PS50206">
    <property type="entry name" value="RHODANESE_3"/>
    <property type="match status" value="2"/>
</dbReference>
<dbReference type="InterPro" id="IPR036873">
    <property type="entry name" value="Rhodanese-like_dom_sf"/>
</dbReference>
<keyword evidence="1" id="KW-0677">Repeat</keyword>
<evidence type="ECO:0000259" key="3">
    <source>
        <dbReference type="PROSITE" id="PS50206"/>
    </source>
</evidence>
<dbReference type="SMART" id="SM00450">
    <property type="entry name" value="RHOD"/>
    <property type="match status" value="2"/>
</dbReference>
<keyword evidence="4" id="KW-0808">Transferase</keyword>
<dbReference type="Proteomes" id="UP000238730">
    <property type="component" value="Unassembled WGS sequence"/>
</dbReference>
<name>A0A2S7VYC2_PHOAN</name>
<sequence>MIQWRDLSKFVAYFMFVTWALLSSNAFAQQDMVAEPDWLKAQIADKHPVVIFDTRSKEDYDKGHIPTAISFPVDDTYAIKDGVYYVKNKVTIAPLLREKGVTKDATIVVYDQGELMHASRLFWVLELYGVKNVAILNGGLNAWQQHNPLSQTVNTLPKSDFVPVLKSNIYASTTVAKVAVHNPNYEIYDSRTYDEYLGKKSVTDKYGRIPKAKYIELSEFFTTNSDGQKTLKTKSELSDILSNLDHNKKTITYCNKGTASTLSYFLLKQAGFNVAHYDGSWLDWSEKGLPIEK</sequence>